<feature type="region of interest" description="Disordered" evidence="1">
    <location>
        <begin position="56"/>
        <end position="81"/>
    </location>
</feature>
<dbReference type="EMBL" id="NHYE01005668">
    <property type="protein sequence ID" value="PPQ64332.1"/>
    <property type="molecule type" value="Genomic_DNA"/>
</dbReference>
<feature type="compositionally biased region" description="Basic residues" evidence="1">
    <location>
        <begin position="315"/>
        <end position="329"/>
    </location>
</feature>
<feature type="compositionally biased region" description="Low complexity" evidence="1">
    <location>
        <begin position="565"/>
        <end position="574"/>
    </location>
</feature>
<feature type="compositionally biased region" description="Basic and acidic residues" evidence="1">
    <location>
        <begin position="191"/>
        <end position="227"/>
    </location>
</feature>
<reference evidence="2 3" key="1">
    <citation type="journal article" date="2018" name="Evol. Lett.">
        <title>Horizontal gene cluster transfer increased hallucinogenic mushroom diversity.</title>
        <authorList>
            <person name="Reynolds H.T."/>
            <person name="Vijayakumar V."/>
            <person name="Gluck-Thaler E."/>
            <person name="Korotkin H.B."/>
            <person name="Matheny P.B."/>
            <person name="Slot J.C."/>
        </authorList>
    </citation>
    <scope>NUCLEOTIDE SEQUENCE [LARGE SCALE GENOMIC DNA]</scope>
    <source>
        <strain evidence="2 3">SRW20</strain>
    </source>
</reference>
<gene>
    <name evidence="2" type="ORF">CVT26_002215</name>
</gene>
<feature type="region of interest" description="Disordered" evidence="1">
    <location>
        <begin position="546"/>
        <end position="581"/>
    </location>
</feature>
<feature type="compositionally biased region" description="Low complexity" evidence="1">
    <location>
        <begin position="56"/>
        <end position="75"/>
    </location>
</feature>
<sequence>MLALRPTPPEDLLARRGRSRQVALSALARQASHERRLLPIIAPVPKLAACSPAFMRSASPSPPSSASMSPDYYDSPPSPPRSLEDQVHVAYALDDIHLAKILLLRLKGIEVTSDDDPRIAAVQDEDFDFCFVPNGRLLDENDEKAMQEMQARERERLEEHRRQERLRHCERKWEDEKRRLREERLAVLRRREQKRQEEEERRRRVEAHESRRAAEEERRRAMKAERRASRKVVSFAHLPPAGGSQSLPQPQFVYDFPITPSTSRTPPLVASSSQSTRHTFPSSAFDDAASVPFTDVLKSMQGPLFPATQDERARRSPTRGSRSRTRSQPKRREDRLLDALLVEIEYSQEERRKAKGKQRAQPRRSHPPCLACNAPTPPPLSPVSSSSSSSSSPIPRTSSWLSFRNPSSSSASSSTTDLTTPSSSPIASPKSSWFAASRPRSWLPDPAVTLPTPLRHSCRPHSRLIPVASADSPLVIDPPLPSKSAPISHQGRQRSTSTVHAAKEGAGVLVRRMSKFVELAKGFQNAYVTAALFSVASTYDSLEDRHFTSLDSPDRRKRASQETGSSAVSRSNASARDKLRPAGYRVSPVDVAAFLSTAEQHVGLQTPPDAAQGSLSPRYIPLTSPFPPSETPRTVLPDPLPYRLFFKPIPTPTRSPFRFHALSELHTMYPSADPAPAAAQPGQVSWRIRSVGNPVHLRLKALHNIIWRKGVQWEGVARETALGGGRERVVGVAYEGVGRSSLSRSSSSSSLQE</sequence>
<feature type="region of interest" description="Disordered" evidence="1">
    <location>
        <begin position="349"/>
        <end position="431"/>
    </location>
</feature>
<feature type="compositionally biased region" description="Polar residues" evidence="1">
    <location>
        <begin position="259"/>
        <end position="282"/>
    </location>
</feature>
<feature type="region of interest" description="Disordered" evidence="1">
    <location>
        <begin position="302"/>
        <end position="335"/>
    </location>
</feature>
<dbReference type="Proteomes" id="UP000284706">
    <property type="component" value="Unassembled WGS sequence"/>
</dbReference>
<evidence type="ECO:0000313" key="2">
    <source>
        <dbReference type="EMBL" id="PPQ64332.1"/>
    </source>
</evidence>
<keyword evidence="3" id="KW-1185">Reference proteome</keyword>
<evidence type="ECO:0000313" key="3">
    <source>
        <dbReference type="Proteomes" id="UP000284706"/>
    </source>
</evidence>
<proteinExistence type="predicted"/>
<feature type="region of interest" description="Disordered" evidence="1">
    <location>
        <begin position="191"/>
        <end position="285"/>
    </location>
</feature>
<name>A0A409VBI3_9AGAR</name>
<dbReference type="AlphaFoldDB" id="A0A409VBI3"/>
<accession>A0A409VBI3</accession>
<dbReference type="OrthoDB" id="3270558at2759"/>
<evidence type="ECO:0000256" key="1">
    <source>
        <dbReference type="SAM" id="MobiDB-lite"/>
    </source>
</evidence>
<protein>
    <submittedName>
        <fullName evidence="2">Uncharacterized protein</fullName>
    </submittedName>
</protein>
<feature type="compositionally biased region" description="Basic residues" evidence="1">
    <location>
        <begin position="353"/>
        <end position="366"/>
    </location>
</feature>
<organism evidence="2 3">
    <name type="scientific">Gymnopilus dilepis</name>
    <dbReference type="NCBI Taxonomy" id="231916"/>
    <lineage>
        <taxon>Eukaryota</taxon>
        <taxon>Fungi</taxon>
        <taxon>Dikarya</taxon>
        <taxon>Basidiomycota</taxon>
        <taxon>Agaricomycotina</taxon>
        <taxon>Agaricomycetes</taxon>
        <taxon>Agaricomycetidae</taxon>
        <taxon>Agaricales</taxon>
        <taxon>Agaricineae</taxon>
        <taxon>Hymenogastraceae</taxon>
        <taxon>Gymnopilus</taxon>
    </lineage>
</organism>
<dbReference type="InParanoid" id="A0A409VBI3"/>
<feature type="region of interest" description="Disordered" evidence="1">
    <location>
        <begin position="475"/>
        <end position="500"/>
    </location>
</feature>
<feature type="compositionally biased region" description="Low complexity" evidence="1">
    <location>
        <begin position="382"/>
        <end position="431"/>
    </location>
</feature>
<comment type="caution">
    <text evidence="2">The sequence shown here is derived from an EMBL/GenBank/DDBJ whole genome shotgun (WGS) entry which is preliminary data.</text>
</comment>